<dbReference type="EMBL" id="JAGEMX010000001">
    <property type="protein sequence ID" value="MBO1828271.1"/>
    <property type="molecule type" value="Genomic_DNA"/>
</dbReference>
<evidence type="ECO:0000313" key="5">
    <source>
        <dbReference type="Proteomes" id="UP000611459"/>
    </source>
</evidence>
<dbReference type="AlphaFoldDB" id="A0A1E3FTS3"/>
<dbReference type="GeneID" id="93190438"/>
<dbReference type="RefSeq" id="WP_052760085.1">
    <property type="nucleotide sequence ID" value="NZ_AP018357.1"/>
</dbReference>
<feature type="transmembrane region" description="Helical" evidence="1">
    <location>
        <begin position="263"/>
        <end position="280"/>
    </location>
</feature>
<keyword evidence="1" id="KW-1133">Transmembrane helix</keyword>
<evidence type="ECO:0000313" key="7">
    <source>
        <dbReference type="Proteomes" id="UP001220209"/>
    </source>
</evidence>
<keyword evidence="1" id="KW-0472">Membrane</keyword>
<reference evidence="4 7" key="3">
    <citation type="submission" date="2021-12" db="EMBL/GenBank/DDBJ databases">
        <title>Genomic and phenotypic characterization of three Burkholderia contaminans isolates recovered from different sources.</title>
        <authorList>
            <person name="Lopez De Volder A."/>
            <person name="Fan Y."/>
            <person name="Nunvar J."/>
            <person name="Herrera T."/>
            <person name="Timp W."/>
            <person name="Degrossi J."/>
        </authorList>
    </citation>
    <scope>NUCLEOTIDE SEQUENCE [LARGE SCALE GENOMIC DNA]</scope>
    <source>
        <strain evidence="4 7">LMG 23361</strain>
    </source>
</reference>
<dbReference type="Proteomes" id="UP000664048">
    <property type="component" value="Unassembled WGS sequence"/>
</dbReference>
<dbReference type="OrthoDB" id="8905924at2"/>
<reference evidence="2" key="1">
    <citation type="submission" date="2021-01" db="EMBL/GenBank/DDBJ databases">
        <title>Outbreak of Burkholderia contaminns endophthalmitis traced to a clinical ventilation system.</title>
        <authorList>
            <person name="Lipuma J."/>
            <person name="Spilker T."/>
            <person name="Kratholm J."/>
        </authorList>
    </citation>
    <scope>NUCLEOTIDE SEQUENCE</scope>
    <source>
        <strain evidence="2">HI4954</strain>
    </source>
</reference>
<evidence type="ECO:0000313" key="2">
    <source>
        <dbReference type="EMBL" id="MBK1928934.1"/>
    </source>
</evidence>
<proteinExistence type="predicted"/>
<keyword evidence="1" id="KW-0812">Transmembrane</keyword>
<dbReference type="EMBL" id="CP090641">
    <property type="protein sequence ID" value="WFN20882.1"/>
    <property type="molecule type" value="Genomic_DNA"/>
</dbReference>
<evidence type="ECO:0000313" key="6">
    <source>
        <dbReference type="Proteomes" id="UP000664048"/>
    </source>
</evidence>
<reference evidence="3 6" key="2">
    <citation type="submission" date="2021-03" db="EMBL/GenBank/DDBJ databases">
        <title>Clinical course, treatment and visual outcome of an outbreak of Burkholderia contaminans endophthalmitis following cataract surgery.</title>
        <authorList>
            <person name="Lind C."/>
            <person name="Olsen K."/>
            <person name="Angelsen N.K."/>
            <person name="Krefting E.A."/>
            <person name="Fossen K."/>
            <person name="Gravningen K."/>
            <person name="Depoorter E."/>
            <person name="Vandamme P."/>
            <person name="Bertelsen G."/>
        </authorList>
    </citation>
    <scope>NUCLEOTIDE SEQUENCE [LARGE SCALE GENOMIC DNA]</scope>
    <source>
        <strain evidence="3 6">51242556</strain>
    </source>
</reference>
<dbReference type="Proteomes" id="UP000611459">
    <property type="component" value="Unassembled WGS sequence"/>
</dbReference>
<gene>
    <name evidence="3" type="ORF">J4M89_02630</name>
    <name evidence="2" type="ORF">JIN94_03480</name>
    <name evidence="4" type="ORF">LXE91_19445</name>
</gene>
<sequence length="283" mass="30972">MNFLEKGVAASPIGQRAHIVEHVGSDNQKQTYYAATSMWLKLEQLQIVQQLVEPLDMGNQPTLSTSLHGVASIEGQELSILGDTQGSTRTLQVTFEARDVTTADRLGLRALEDELGTSLSDVALGSARLGFNRADDEVDEPDQWWLACHIPDACLQVLAKASSDGQLGAVELGLTMRHLYLAERPTAAPVRQSRLFLKPDDSDDTIEWPTIATGYVTGLRIDFATTSLRGTEQGVDRKDNDATKLVADSMVTLGLKLANLNVTVRWLGALIVVLLFLEFLERL</sequence>
<dbReference type="Proteomes" id="UP001220209">
    <property type="component" value="Chromosome 2"/>
</dbReference>
<evidence type="ECO:0000256" key="1">
    <source>
        <dbReference type="SAM" id="Phobius"/>
    </source>
</evidence>
<accession>A0A1E3FTS3</accession>
<organism evidence="2 5">
    <name type="scientific">Burkholderia contaminans</name>
    <dbReference type="NCBI Taxonomy" id="488447"/>
    <lineage>
        <taxon>Bacteria</taxon>
        <taxon>Pseudomonadati</taxon>
        <taxon>Pseudomonadota</taxon>
        <taxon>Betaproteobacteria</taxon>
        <taxon>Burkholderiales</taxon>
        <taxon>Burkholderiaceae</taxon>
        <taxon>Burkholderia</taxon>
        <taxon>Burkholderia cepacia complex</taxon>
    </lineage>
</organism>
<keyword evidence="6" id="KW-1185">Reference proteome</keyword>
<protein>
    <submittedName>
        <fullName evidence="2">Uncharacterized protein</fullName>
    </submittedName>
</protein>
<dbReference type="EMBL" id="JAENIB010000001">
    <property type="protein sequence ID" value="MBK1928934.1"/>
    <property type="molecule type" value="Genomic_DNA"/>
</dbReference>
<evidence type="ECO:0000313" key="4">
    <source>
        <dbReference type="EMBL" id="WFN20882.1"/>
    </source>
</evidence>
<evidence type="ECO:0000313" key="3">
    <source>
        <dbReference type="EMBL" id="MBO1828271.1"/>
    </source>
</evidence>
<name>A0A1E3FTS3_9BURK</name>